<evidence type="ECO:0000259" key="7">
    <source>
        <dbReference type="PROSITE" id="PS50850"/>
    </source>
</evidence>
<evidence type="ECO:0000256" key="5">
    <source>
        <dbReference type="SAM" id="MobiDB-lite"/>
    </source>
</evidence>
<evidence type="ECO:0000256" key="3">
    <source>
        <dbReference type="ARBA" id="ARBA00022989"/>
    </source>
</evidence>
<evidence type="ECO:0000256" key="1">
    <source>
        <dbReference type="ARBA" id="ARBA00004651"/>
    </source>
</evidence>
<keyword evidence="2 6" id="KW-0812">Transmembrane</keyword>
<feature type="transmembrane region" description="Helical" evidence="6">
    <location>
        <begin position="155"/>
        <end position="172"/>
    </location>
</feature>
<feature type="transmembrane region" description="Helical" evidence="6">
    <location>
        <begin position="125"/>
        <end position="143"/>
    </location>
</feature>
<dbReference type="Gene3D" id="1.20.1250.20">
    <property type="entry name" value="MFS general substrate transporter like domains"/>
    <property type="match status" value="1"/>
</dbReference>
<feature type="region of interest" description="Disordered" evidence="5">
    <location>
        <begin position="310"/>
        <end position="346"/>
    </location>
</feature>
<accession>A0ABX8CW84</accession>
<feature type="compositionally biased region" description="Low complexity" evidence="5">
    <location>
        <begin position="319"/>
        <end position="331"/>
    </location>
</feature>
<dbReference type="Proteomes" id="UP000683310">
    <property type="component" value="Chromosome"/>
</dbReference>
<dbReference type="SUPFAM" id="SSF54593">
    <property type="entry name" value="Glyoxalase/Bleomycin resistance protein/Dihydroxybiphenyl dioxygenase"/>
    <property type="match status" value="1"/>
</dbReference>
<feature type="transmembrane region" description="Helical" evidence="6">
    <location>
        <begin position="184"/>
        <end position="201"/>
    </location>
</feature>
<dbReference type="InterPro" id="IPR036259">
    <property type="entry name" value="MFS_trans_sf"/>
</dbReference>
<feature type="domain" description="Major facilitator superfamily (MFS) profile" evidence="7">
    <location>
        <begin position="1"/>
        <end position="346"/>
    </location>
</feature>
<evidence type="ECO:0000313" key="8">
    <source>
        <dbReference type="EMBL" id="QVI24155.1"/>
    </source>
</evidence>
<dbReference type="Gene3D" id="3.10.180.10">
    <property type="entry name" value="2,3-Dihydroxybiphenyl 1,2-Dioxygenase, domain 1"/>
    <property type="match status" value="1"/>
</dbReference>
<dbReference type="Pfam" id="PF07690">
    <property type="entry name" value="MFS_1"/>
    <property type="match status" value="1"/>
</dbReference>
<proteinExistence type="predicted"/>
<protein>
    <submittedName>
        <fullName evidence="8">MFS transporter</fullName>
    </submittedName>
</protein>
<sequence length="346" mass="34971">MGSPWLLGLAIGVIGAGSSAGAQLSSVAGRFAEPSRRATVLGMVTAGISAGILLGRIVGGWLADAIGWRGMLLLLAAACAVVAVAARAVLPAETGDAGSSYLGLLRGLPGLYARFPVLRLAAGRGALWFFAFCAVWAGLAVALSEPPFSYSAERIGLYACAGLLGIVATRVAGAWTDRVGARRVILAGLGLAAAATVILATSLSNTVVTLGFLGLFDAGLFAAQVANQSTVPGRSPGNDTTVRRPSTTALFGWTVAPPDPNGYRLCTLRGQLVAALGPAEDAGAPYWTIDITVSDIQATATHFRNLGAQIIGHPPKSGHSATTPSLSTPSAHHCHSGSPAPTPACS</sequence>
<evidence type="ECO:0000256" key="6">
    <source>
        <dbReference type="SAM" id="Phobius"/>
    </source>
</evidence>
<dbReference type="PANTHER" id="PTHR42910:SF1">
    <property type="entry name" value="MAJOR FACILITATOR SUPERFAMILY (MFS) PROFILE DOMAIN-CONTAINING PROTEIN"/>
    <property type="match status" value="1"/>
</dbReference>
<dbReference type="EMBL" id="CP074371">
    <property type="protein sequence ID" value="QVI24155.1"/>
    <property type="molecule type" value="Genomic_DNA"/>
</dbReference>
<dbReference type="InterPro" id="IPR011701">
    <property type="entry name" value="MFS"/>
</dbReference>
<comment type="subcellular location">
    <subcellularLocation>
        <location evidence="1">Cell membrane</location>
        <topology evidence="1">Multi-pass membrane protein</topology>
    </subcellularLocation>
</comment>
<name>A0ABX8CW84_9NOCA</name>
<keyword evidence="4 6" id="KW-0472">Membrane</keyword>
<organism evidence="8 9">
    <name type="scientific">Nocardia tengchongensis</name>
    <dbReference type="NCBI Taxonomy" id="2055889"/>
    <lineage>
        <taxon>Bacteria</taxon>
        <taxon>Bacillati</taxon>
        <taxon>Actinomycetota</taxon>
        <taxon>Actinomycetes</taxon>
        <taxon>Mycobacteriales</taxon>
        <taxon>Nocardiaceae</taxon>
        <taxon>Nocardia</taxon>
    </lineage>
</organism>
<evidence type="ECO:0000313" key="9">
    <source>
        <dbReference type="Proteomes" id="UP000683310"/>
    </source>
</evidence>
<keyword evidence="9" id="KW-1185">Reference proteome</keyword>
<dbReference type="PROSITE" id="PS50850">
    <property type="entry name" value="MFS"/>
    <property type="match status" value="1"/>
</dbReference>
<keyword evidence="3 6" id="KW-1133">Transmembrane helix</keyword>
<dbReference type="InterPro" id="IPR029068">
    <property type="entry name" value="Glyas_Bleomycin-R_OHBP_Dase"/>
</dbReference>
<dbReference type="SUPFAM" id="SSF103473">
    <property type="entry name" value="MFS general substrate transporter"/>
    <property type="match status" value="1"/>
</dbReference>
<feature type="transmembrane region" description="Helical" evidence="6">
    <location>
        <begin position="38"/>
        <end position="58"/>
    </location>
</feature>
<gene>
    <name evidence="8" type="ORF">KHQ06_16085</name>
</gene>
<feature type="transmembrane region" description="Helical" evidence="6">
    <location>
        <begin position="70"/>
        <end position="89"/>
    </location>
</feature>
<reference evidence="8 9" key="1">
    <citation type="submission" date="2021-04" db="EMBL/GenBank/DDBJ databases">
        <title>Nocardia tengchongensis.</title>
        <authorList>
            <person name="Zhuang k."/>
            <person name="Ran Y."/>
            <person name="Li W."/>
        </authorList>
    </citation>
    <scope>NUCLEOTIDE SEQUENCE [LARGE SCALE GENOMIC DNA]</scope>
    <source>
        <strain evidence="8 9">CFH S0057</strain>
    </source>
</reference>
<dbReference type="InterPro" id="IPR020846">
    <property type="entry name" value="MFS_dom"/>
</dbReference>
<evidence type="ECO:0000256" key="4">
    <source>
        <dbReference type="ARBA" id="ARBA00023136"/>
    </source>
</evidence>
<evidence type="ECO:0000256" key="2">
    <source>
        <dbReference type="ARBA" id="ARBA00022692"/>
    </source>
</evidence>
<dbReference type="PANTHER" id="PTHR42910">
    <property type="entry name" value="TRANSPORTER SCO4007-RELATED"/>
    <property type="match status" value="1"/>
</dbReference>